<feature type="domain" description="N-acetyltransferase" evidence="1">
    <location>
        <begin position="29"/>
        <end position="178"/>
    </location>
</feature>
<sequence>MSLTTWYLETTDPRSLRPAREPRGDVRFVRVGVPSPAFNRFLYERVGGAWQWTDRLAWTERDWSAWTARPGLETWVLYLDGAPAGYTELEAQDGGAVEIVYFGLLPGFLGRGLGGRMLTLALERAWDLPDRLAGREPTRRVWLHTCSLDGEHALSNYRARGLSVYRTTREQVDTSTKGRVAPGPRSA</sequence>
<gene>
    <name evidence="2" type="ORF">SAMN05421803_115119</name>
</gene>
<dbReference type="SUPFAM" id="SSF55729">
    <property type="entry name" value="Acyl-CoA N-acyltransferases (Nat)"/>
    <property type="match status" value="1"/>
</dbReference>
<evidence type="ECO:0000259" key="1">
    <source>
        <dbReference type="PROSITE" id="PS51186"/>
    </source>
</evidence>
<dbReference type="InterPro" id="IPR000182">
    <property type="entry name" value="GNAT_dom"/>
</dbReference>
<dbReference type="Pfam" id="PF00583">
    <property type="entry name" value="Acetyltransf_1"/>
    <property type="match status" value="1"/>
</dbReference>
<dbReference type="InterPro" id="IPR016181">
    <property type="entry name" value="Acyl_CoA_acyltransferase"/>
</dbReference>
<dbReference type="RefSeq" id="WP_073381327.1">
    <property type="nucleotide sequence ID" value="NZ_FQZK01000015.1"/>
</dbReference>
<accession>A0A1M6QM17</accession>
<evidence type="ECO:0000313" key="3">
    <source>
        <dbReference type="Proteomes" id="UP000184452"/>
    </source>
</evidence>
<keyword evidence="2" id="KW-0808">Transferase</keyword>
<keyword evidence="3" id="KW-1185">Reference proteome</keyword>
<proteinExistence type="predicted"/>
<evidence type="ECO:0000313" key="2">
    <source>
        <dbReference type="EMBL" id="SHK21294.1"/>
    </source>
</evidence>
<dbReference type="Gene3D" id="3.40.630.30">
    <property type="match status" value="1"/>
</dbReference>
<dbReference type="STRING" id="758803.SAMN05421803_115119"/>
<protein>
    <submittedName>
        <fullName evidence="2">Acetyltransferase (GNAT) family protein</fullName>
    </submittedName>
</protein>
<dbReference type="PROSITE" id="PS51186">
    <property type="entry name" value="GNAT"/>
    <property type="match status" value="1"/>
</dbReference>
<dbReference type="GO" id="GO:0016747">
    <property type="term" value="F:acyltransferase activity, transferring groups other than amino-acyl groups"/>
    <property type="evidence" value="ECO:0007669"/>
    <property type="project" value="InterPro"/>
</dbReference>
<organism evidence="2 3">
    <name type="scientific">Nocardiopsis flavescens</name>
    <dbReference type="NCBI Taxonomy" id="758803"/>
    <lineage>
        <taxon>Bacteria</taxon>
        <taxon>Bacillati</taxon>
        <taxon>Actinomycetota</taxon>
        <taxon>Actinomycetes</taxon>
        <taxon>Streptosporangiales</taxon>
        <taxon>Nocardiopsidaceae</taxon>
        <taxon>Nocardiopsis</taxon>
    </lineage>
</organism>
<dbReference type="OrthoDB" id="275336at2"/>
<dbReference type="Proteomes" id="UP000184452">
    <property type="component" value="Unassembled WGS sequence"/>
</dbReference>
<reference evidence="2 3" key="1">
    <citation type="submission" date="2016-11" db="EMBL/GenBank/DDBJ databases">
        <authorList>
            <person name="Jaros S."/>
            <person name="Januszkiewicz K."/>
            <person name="Wedrychowicz H."/>
        </authorList>
    </citation>
    <scope>NUCLEOTIDE SEQUENCE [LARGE SCALE GENOMIC DNA]</scope>
    <source>
        <strain evidence="2 3">CGMCC 4.5723</strain>
    </source>
</reference>
<dbReference type="EMBL" id="FQZK01000015">
    <property type="protein sequence ID" value="SHK21294.1"/>
    <property type="molecule type" value="Genomic_DNA"/>
</dbReference>
<name>A0A1M6QM17_9ACTN</name>
<dbReference type="AlphaFoldDB" id="A0A1M6QM17"/>